<sequence length="85" mass="9842">MIDGDDLKAMRKNAGISQELMAKKLECDRKTISNYEQGVSDIKSRQLFRWLMLCKIDTRSLLNEIRQISGSLNRHDASKLQDDEK</sequence>
<dbReference type="PATRIC" id="fig|43658.6.peg.2272"/>
<protein>
    <submittedName>
        <fullName evidence="3">XRE family transcriptional regulator</fullName>
    </submittedName>
</protein>
<evidence type="ECO:0000313" key="3">
    <source>
        <dbReference type="EMBL" id="KNC68302.1"/>
    </source>
</evidence>
<proteinExistence type="predicted"/>
<evidence type="ECO:0000313" key="2">
    <source>
        <dbReference type="EMBL" id="ALU45310.1"/>
    </source>
</evidence>
<dbReference type="CDD" id="cd00093">
    <property type="entry name" value="HTH_XRE"/>
    <property type="match status" value="1"/>
</dbReference>
<evidence type="ECO:0000313" key="5">
    <source>
        <dbReference type="Proteomes" id="UP000069015"/>
    </source>
</evidence>
<dbReference type="GO" id="GO:0003677">
    <property type="term" value="F:DNA binding"/>
    <property type="evidence" value="ECO:0007669"/>
    <property type="project" value="InterPro"/>
</dbReference>
<name>A0A0L0EUZ9_9GAMM</name>
<dbReference type="KEGG" id="prr:AT705_20350"/>
<organism evidence="3 4">
    <name type="scientific">Pseudoalteromonas rubra</name>
    <dbReference type="NCBI Taxonomy" id="43658"/>
    <lineage>
        <taxon>Bacteria</taxon>
        <taxon>Pseudomonadati</taxon>
        <taxon>Pseudomonadota</taxon>
        <taxon>Gammaproteobacteria</taxon>
        <taxon>Alteromonadales</taxon>
        <taxon>Pseudoalteromonadaceae</taxon>
        <taxon>Pseudoalteromonas</taxon>
    </lineage>
</organism>
<dbReference type="AlphaFoldDB" id="A0A0L0EUZ9"/>
<reference evidence="2 5" key="3">
    <citation type="submission" date="2015-12" db="EMBL/GenBank/DDBJ databases">
        <title>Complete genome sequence of Pseudoalteromonas rubra SCSIO 6842, harboring a conjugative plasmid.</title>
        <authorList>
            <person name="Li B."/>
            <person name="Wang X."/>
        </authorList>
    </citation>
    <scope>NUCLEOTIDE SEQUENCE [LARGE SCALE GENOMIC DNA]</scope>
    <source>
        <strain evidence="2 5">SCSIO 6842</strain>
    </source>
</reference>
<dbReference type="SMART" id="SM00530">
    <property type="entry name" value="HTH_XRE"/>
    <property type="match status" value="1"/>
</dbReference>
<dbReference type="RefSeq" id="WP_049863727.1">
    <property type="nucleotide sequence ID" value="NZ_RHIA01000001.1"/>
</dbReference>
<dbReference type="Gene3D" id="1.10.260.40">
    <property type="entry name" value="lambda repressor-like DNA-binding domains"/>
    <property type="match status" value="1"/>
</dbReference>
<accession>A0A0L0EUZ9</accession>
<reference evidence="3" key="2">
    <citation type="submission" date="2015-07" db="EMBL/GenBank/DDBJ databases">
        <title>MeaNS - Measles Nucleotide Surveillance Program.</title>
        <authorList>
            <person name="Tran T."/>
            <person name="Druce J."/>
        </authorList>
    </citation>
    <scope>NUCLEOTIDE SEQUENCE</scope>
    <source>
        <strain evidence="3">OCN096</strain>
    </source>
</reference>
<dbReference type="EMBL" id="CP013612">
    <property type="protein sequence ID" value="ALU45310.1"/>
    <property type="molecule type" value="Genomic_DNA"/>
</dbReference>
<dbReference type="OrthoDB" id="6292636at2"/>
<reference evidence="4" key="1">
    <citation type="submission" date="2015-07" db="EMBL/GenBank/DDBJ databases">
        <title>Draft genome sequence of a Pseudoalteromonas rubra strain, OCN096, isolated from Kaneohe Bay, Oahu, Hawaii.</title>
        <authorList>
            <person name="Beurmann S."/>
            <person name="Ushijima B."/>
            <person name="Belcaid M."/>
            <person name="Callahan S.M."/>
            <person name="Aeby G.S."/>
        </authorList>
    </citation>
    <scope>NUCLEOTIDE SEQUENCE [LARGE SCALE GENOMIC DNA]</scope>
    <source>
        <strain evidence="4">OCN096</strain>
    </source>
</reference>
<evidence type="ECO:0000259" key="1">
    <source>
        <dbReference type="PROSITE" id="PS50943"/>
    </source>
</evidence>
<dbReference type="SUPFAM" id="SSF47413">
    <property type="entry name" value="lambda repressor-like DNA-binding domains"/>
    <property type="match status" value="1"/>
</dbReference>
<dbReference type="Proteomes" id="UP000069015">
    <property type="component" value="Chromosome 2"/>
</dbReference>
<dbReference type="EMBL" id="LFZX01000028">
    <property type="protein sequence ID" value="KNC68302.1"/>
    <property type="molecule type" value="Genomic_DNA"/>
</dbReference>
<dbReference type="InterPro" id="IPR010982">
    <property type="entry name" value="Lambda_DNA-bd_dom_sf"/>
</dbReference>
<dbReference type="Pfam" id="PF12844">
    <property type="entry name" value="HTH_19"/>
    <property type="match status" value="1"/>
</dbReference>
<evidence type="ECO:0000313" key="4">
    <source>
        <dbReference type="Proteomes" id="UP000036850"/>
    </source>
</evidence>
<dbReference type="PROSITE" id="PS50943">
    <property type="entry name" value="HTH_CROC1"/>
    <property type="match status" value="1"/>
</dbReference>
<dbReference type="InterPro" id="IPR001387">
    <property type="entry name" value="Cro/C1-type_HTH"/>
</dbReference>
<dbReference type="Proteomes" id="UP000036850">
    <property type="component" value="Unassembled WGS sequence"/>
</dbReference>
<feature type="domain" description="HTH cro/C1-type" evidence="1">
    <location>
        <begin position="7"/>
        <end position="61"/>
    </location>
</feature>
<gene>
    <name evidence="3" type="ORF">AC626_05645</name>
    <name evidence="2" type="ORF">AT705_20350</name>
</gene>